<feature type="compositionally biased region" description="Low complexity" evidence="19">
    <location>
        <begin position="665"/>
        <end position="676"/>
    </location>
</feature>
<dbReference type="GO" id="GO:0008296">
    <property type="term" value="F:3'-5'-DNA exonuclease activity"/>
    <property type="evidence" value="ECO:0007669"/>
    <property type="project" value="InterPro"/>
</dbReference>
<dbReference type="AlphaFoldDB" id="A0AAV5GJZ2"/>
<dbReference type="InterPro" id="IPR038487">
    <property type="entry name" value="Mre11_capping_dom"/>
</dbReference>
<evidence type="ECO:0000256" key="2">
    <source>
        <dbReference type="ARBA" id="ARBA00004123"/>
    </source>
</evidence>
<feature type="compositionally biased region" description="Basic residues" evidence="19">
    <location>
        <begin position="620"/>
        <end position="634"/>
    </location>
</feature>
<dbReference type="GO" id="GO:0097552">
    <property type="term" value="P:mitochondrial double-strand break repair via homologous recombination"/>
    <property type="evidence" value="ECO:0007669"/>
    <property type="project" value="TreeGrafter"/>
</dbReference>
<dbReference type="GO" id="GO:0030870">
    <property type="term" value="C:Mre11 complex"/>
    <property type="evidence" value="ECO:0007669"/>
    <property type="project" value="UniProtKB-UniRule"/>
</dbReference>
<keyword evidence="14 16" id="KW-0539">Nucleus</keyword>
<dbReference type="GO" id="GO:0000723">
    <property type="term" value="P:telomere maintenance"/>
    <property type="evidence" value="ECO:0007669"/>
    <property type="project" value="TreeGrafter"/>
</dbReference>
<feature type="active site" description="Proton donor" evidence="17">
    <location>
        <position position="145"/>
    </location>
</feature>
<sequence length="763" mass="83297">MSSSPPPQGGFAGDVPHLTQPVQPDNCIKVLLATDNHIGYCEKDPVRGRDSINTFKEILDLAVANDVDMLLLAGDLFHENRPSRTALYQTISALRERCFNDRPVSLELVSDAGIGIARDASWPGVNYEDENINVGLPVFSIHGNHDDPQGVGAEGALCALDVLSASGLINYFGRMELPGQATDDAEALEDGLKVKPVLLQKGDTKLALYGMGNIRDDRFVFELTNRRINLYRPAQDPDDWFNILLVHQNRVPHGPNNSVPEEAFGEEAHLVVWGHEHDCISEARPVPVTGRPYYISQPGSSIATSLAKGEAIPKHVGLIKIQGKEFEFEPIRLRSVRPFVFEEVSLSIYHERQEDDRKKLTSKVAVNKYLKSKVNELIDRANKEWDELHPDEDESERLLPLIRLRVDYSHGPDGNSYFDVGNPQRFGQDFVDKVANPRDIVQFHRKAATRKQKVTINQPNLKDIDAAIEEVAATGSSQVEKITVSSLVHQYLEAQNLNVLSESLIQNAVDEFVGKGDKDAVSNWVKKLLKDTRNEILKKGYEPSKEGYEHDDLDDQMKAAKEAATAKYAGKVCLFPAAALGHLDNASALAQSKGKGKGKAAVSDDEDDDEDGSEASSSRARSRSTSKGKGKGRAAARDSMEEDSDDSMAGSSGSGRAAPARKGKAAPAKKVVASSKGKGKGKALFNDSDDAVSDDDEEEEVQPAPKKKPVAKKVAPAKKATASTAKKPPARSAAKKATQSITIETDSDDSSMDETPASRKRKR</sequence>
<dbReference type="InterPro" id="IPR007281">
    <property type="entry name" value="Mre11_DNA-bd"/>
</dbReference>
<dbReference type="GO" id="GO:0031573">
    <property type="term" value="P:mitotic intra-S DNA damage checkpoint signaling"/>
    <property type="evidence" value="ECO:0007669"/>
    <property type="project" value="TreeGrafter"/>
</dbReference>
<evidence type="ECO:0000256" key="16">
    <source>
        <dbReference type="PIRNR" id="PIRNR000882"/>
    </source>
</evidence>
<dbReference type="GO" id="GO:0006303">
    <property type="term" value="P:double-strand break repair via nonhomologous end joining"/>
    <property type="evidence" value="ECO:0007669"/>
    <property type="project" value="TreeGrafter"/>
</dbReference>
<evidence type="ECO:0000256" key="5">
    <source>
        <dbReference type="ARBA" id="ARBA00022454"/>
    </source>
</evidence>
<evidence type="ECO:0000256" key="6">
    <source>
        <dbReference type="ARBA" id="ARBA00022722"/>
    </source>
</evidence>
<evidence type="ECO:0000256" key="4">
    <source>
        <dbReference type="ARBA" id="ARBA00009028"/>
    </source>
</evidence>
<dbReference type="InterPro" id="IPR003701">
    <property type="entry name" value="Mre11"/>
</dbReference>
<evidence type="ECO:0000313" key="21">
    <source>
        <dbReference type="EMBL" id="GJN90175.1"/>
    </source>
</evidence>
<comment type="similarity">
    <text evidence="4 16 18">Belongs to the MRE11/RAD32 family.</text>
</comment>
<feature type="compositionally biased region" description="Acidic residues" evidence="19">
    <location>
        <begin position="687"/>
        <end position="701"/>
    </location>
</feature>
<evidence type="ECO:0000256" key="17">
    <source>
        <dbReference type="PIRSR" id="PIRSR000882-1"/>
    </source>
</evidence>
<keyword evidence="12 16" id="KW-0234">DNA repair</keyword>
<evidence type="ECO:0000256" key="11">
    <source>
        <dbReference type="ARBA" id="ARBA00022839"/>
    </source>
</evidence>
<feature type="domain" description="Mre11 DNA-binding" evidence="20">
    <location>
        <begin position="326"/>
        <end position="512"/>
    </location>
</feature>
<dbReference type="GO" id="GO:0000724">
    <property type="term" value="P:double-strand break repair via homologous recombination"/>
    <property type="evidence" value="ECO:0007669"/>
    <property type="project" value="TreeGrafter"/>
</dbReference>
<dbReference type="PANTHER" id="PTHR10139:SF1">
    <property type="entry name" value="DOUBLE-STRAND BREAK REPAIR PROTEIN MRE11"/>
    <property type="match status" value="1"/>
</dbReference>
<reference evidence="21 22" key="1">
    <citation type="submission" date="2021-12" db="EMBL/GenBank/DDBJ databases">
        <title>High titer production of polyol ester of fatty acids by Rhodotorula paludigena BS15 towards product separation-free biomass refinery.</title>
        <authorList>
            <person name="Mano J."/>
            <person name="Ono H."/>
            <person name="Tanaka T."/>
            <person name="Naito K."/>
            <person name="Sushida H."/>
            <person name="Ike M."/>
            <person name="Tokuyasu K."/>
            <person name="Kitaoka M."/>
        </authorList>
    </citation>
    <scope>NUCLEOTIDE SEQUENCE [LARGE SCALE GENOMIC DNA]</scope>
    <source>
        <strain evidence="21 22">BS15</strain>
    </source>
</reference>
<dbReference type="FunFam" id="3.60.21.10:FF:000011">
    <property type="entry name" value="Double-strand break repair protein"/>
    <property type="match status" value="1"/>
</dbReference>
<organism evidence="21 22">
    <name type="scientific">Rhodotorula paludigena</name>
    <dbReference type="NCBI Taxonomy" id="86838"/>
    <lineage>
        <taxon>Eukaryota</taxon>
        <taxon>Fungi</taxon>
        <taxon>Dikarya</taxon>
        <taxon>Basidiomycota</taxon>
        <taxon>Pucciniomycotina</taxon>
        <taxon>Microbotryomycetes</taxon>
        <taxon>Sporidiobolales</taxon>
        <taxon>Sporidiobolaceae</taxon>
        <taxon>Rhodotorula</taxon>
    </lineage>
</organism>
<dbReference type="PIRSF" id="PIRSF000882">
    <property type="entry name" value="DSB_repair_MRE11"/>
    <property type="match status" value="1"/>
</dbReference>
<dbReference type="Gene3D" id="3.60.21.10">
    <property type="match status" value="1"/>
</dbReference>
<dbReference type="Pfam" id="PF00149">
    <property type="entry name" value="Metallophos"/>
    <property type="match status" value="1"/>
</dbReference>
<evidence type="ECO:0000256" key="15">
    <source>
        <dbReference type="ARBA" id="ARBA00023254"/>
    </source>
</evidence>
<evidence type="ECO:0000313" key="22">
    <source>
        <dbReference type="Proteomes" id="UP001342314"/>
    </source>
</evidence>
<dbReference type="GO" id="GO:0030145">
    <property type="term" value="F:manganese ion binding"/>
    <property type="evidence" value="ECO:0007669"/>
    <property type="project" value="UniProtKB-UniRule"/>
</dbReference>
<dbReference type="Pfam" id="PF04152">
    <property type="entry name" value="Mre11_DNA_bind"/>
    <property type="match status" value="1"/>
</dbReference>
<name>A0AAV5GJZ2_9BASI</name>
<keyword evidence="7" id="KW-0479">Metal-binding</keyword>
<keyword evidence="9 16" id="KW-0227">DNA damage</keyword>
<evidence type="ECO:0000256" key="7">
    <source>
        <dbReference type="ARBA" id="ARBA00022723"/>
    </source>
</evidence>
<feature type="compositionally biased region" description="Low complexity" evidence="19">
    <location>
        <begin position="647"/>
        <end position="658"/>
    </location>
</feature>
<keyword evidence="15 16" id="KW-0469">Meiosis</keyword>
<evidence type="ECO:0000256" key="3">
    <source>
        <dbReference type="ARBA" id="ARBA00004286"/>
    </source>
</evidence>
<dbReference type="InterPro" id="IPR029052">
    <property type="entry name" value="Metallo-depent_PP-like"/>
</dbReference>
<keyword evidence="8 16" id="KW-0255">Endonuclease</keyword>
<evidence type="ECO:0000256" key="12">
    <source>
        <dbReference type="ARBA" id="ARBA00023204"/>
    </source>
</evidence>
<comment type="subcellular location">
    <subcellularLocation>
        <location evidence="3">Chromosome</location>
    </subcellularLocation>
    <subcellularLocation>
        <location evidence="2 16">Nucleus</location>
    </subcellularLocation>
</comment>
<dbReference type="GO" id="GO:0042138">
    <property type="term" value="P:meiotic DNA double-strand break formation"/>
    <property type="evidence" value="ECO:0007669"/>
    <property type="project" value="TreeGrafter"/>
</dbReference>
<evidence type="ECO:0000256" key="9">
    <source>
        <dbReference type="ARBA" id="ARBA00022763"/>
    </source>
</evidence>
<evidence type="ECO:0000256" key="13">
    <source>
        <dbReference type="ARBA" id="ARBA00023211"/>
    </source>
</evidence>
<keyword evidence="6 16" id="KW-0540">Nuclease</keyword>
<dbReference type="InterPro" id="IPR041796">
    <property type="entry name" value="Mre11_N"/>
</dbReference>
<dbReference type="SUPFAM" id="SSF56300">
    <property type="entry name" value="Metallo-dependent phosphatases"/>
    <property type="match status" value="1"/>
</dbReference>
<evidence type="ECO:0000256" key="14">
    <source>
        <dbReference type="ARBA" id="ARBA00023242"/>
    </source>
</evidence>
<dbReference type="NCBIfam" id="TIGR00583">
    <property type="entry name" value="mre11"/>
    <property type="match status" value="1"/>
</dbReference>
<dbReference type="SMART" id="SM01347">
    <property type="entry name" value="Mre11_DNA_bind"/>
    <property type="match status" value="1"/>
</dbReference>
<evidence type="ECO:0000256" key="1">
    <source>
        <dbReference type="ARBA" id="ARBA00001936"/>
    </source>
</evidence>
<feature type="compositionally biased region" description="Acidic residues" evidence="19">
    <location>
        <begin position="603"/>
        <end position="613"/>
    </location>
</feature>
<proteinExistence type="inferred from homology"/>
<dbReference type="Gene3D" id="3.30.110.110">
    <property type="entry name" value="Mre11, capping domain"/>
    <property type="match status" value="1"/>
</dbReference>
<evidence type="ECO:0000256" key="10">
    <source>
        <dbReference type="ARBA" id="ARBA00022801"/>
    </source>
</evidence>
<evidence type="ECO:0000259" key="20">
    <source>
        <dbReference type="SMART" id="SM01347"/>
    </source>
</evidence>
<comment type="caution">
    <text evidence="21">The sequence shown here is derived from an EMBL/GenBank/DDBJ whole genome shotgun (WGS) entry which is preliminary data.</text>
</comment>
<evidence type="ECO:0000256" key="18">
    <source>
        <dbReference type="RuleBase" id="RU003447"/>
    </source>
</evidence>
<dbReference type="CDD" id="cd00840">
    <property type="entry name" value="MPP_Mre11_N"/>
    <property type="match status" value="1"/>
</dbReference>
<gene>
    <name evidence="21" type="ORF">Rhopal_003174-T1</name>
</gene>
<keyword evidence="22" id="KW-1185">Reference proteome</keyword>
<protein>
    <recommendedName>
        <fullName evidence="16">Double-strand break repair protein</fullName>
    </recommendedName>
</protein>
<dbReference type="GO" id="GO:0007095">
    <property type="term" value="P:mitotic G2 DNA damage checkpoint signaling"/>
    <property type="evidence" value="ECO:0007669"/>
    <property type="project" value="TreeGrafter"/>
</dbReference>
<dbReference type="GO" id="GO:0035861">
    <property type="term" value="C:site of double-strand break"/>
    <property type="evidence" value="ECO:0007669"/>
    <property type="project" value="TreeGrafter"/>
</dbReference>
<keyword evidence="11 16" id="KW-0269">Exonuclease</keyword>
<comment type="cofactor">
    <cofactor evidence="1 16">
        <name>Mn(2+)</name>
        <dbReference type="ChEBI" id="CHEBI:29035"/>
    </cofactor>
</comment>
<keyword evidence="5" id="KW-0158">Chromosome</keyword>
<accession>A0AAV5GJZ2</accession>
<feature type="compositionally biased region" description="Low complexity" evidence="19">
    <location>
        <begin position="712"/>
        <end position="744"/>
    </location>
</feature>
<dbReference type="PANTHER" id="PTHR10139">
    <property type="entry name" value="DOUBLE-STRAND BREAK REPAIR PROTEIN MRE11"/>
    <property type="match status" value="1"/>
</dbReference>
<keyword evidence="10 16" id="KW-0378">Hydrolase</keyword>
<dbReference type="InterPro" id="IPR004843">
    <property type="entry name" value="Calcineurin-like_PHP"/>
</dbReference>
<dbReference type="Proteomes" id="UP001342314">
    <property type="component" value="Unassembled WGS sequence"/>
</dbReference>
<evidence type="ECO:0000256" key="19">
    <source>
        <dbReference type="SAM" id="MobiDB-lite"/>
    </source>
</evidence>
<comment type="function">
    <text evidence="16">Core component of the MRN complex, which plays a central role in double-strand break (DSB) repair, DNA recombination, maintenance of telomere integrity and meiosis. The MRN complex is involved in the repair of DNA double-strand breaks (DSBs) via homologous recombination (HR), an error-free mechanism which primarily occurs during S and G2 phases. The complex (1) mediates the end resection of damaged DNA, which generates proper single-stranded DNA, a key initial steps in HR, and is (2) required for the recruitment of other repair factors and efficient activation of ATM and ATR upon DNA damage. Within the MRN complex, MRE11 possesses both single-strand endonuclease activity and double-strand-specific 3'-5' exonuclease activity. MRE11 first endonucleolytically cleaves the 5' strand at DNA DSB ends to prevent non-homologous end joining (NHEJ) and licence HR. It then generates a single-stranded DNA gap via 3' to 5' exonucleolytic degradation, which is required for single-strand invasion and recombination.</text>
</comment>
<feature type="region of interest" description="Disordered" evidence="19">
    <location>
        <begin position="590"/>
        <end position="763"/>
    </location>
</feature>
<keyword evidence="13 16" id="KW-0464">Manganese</keyword>
<evidence type="ECO:0000256" key="8">
    <source>
        <dbReference type="ARBA" id="ARBA00022759"/>
    </source>
</evidence>
<dbReference type="GO" id="GO:0000014">
    <property type="term" value="F:single-stranded DNA endodeoxyribonuclease activity"/>
    <property type="evidence" value="ECO:0007669"/>
    <property type="project" value="TreeGrafter"/>
</dbReference>
<dbReference type="EMBL" id="BQKY01000006">
    <property type="protein sequence ID" value="GJN90175.1"/>
    <property type="molecule type" value="Genomic_DNA"/>
</dbReference>